<gene>
    <name evidence="1" type="ORF">QBC33DRAFT_524848</name>
</gene>
<organism evidence="1 2">
    <name type="scientific">Phialemonium atrogriseum</name>
    <dbReference type="NCBI Taxonomy" id="1093897"/>
    <lineage>
        <taxon>Eukaryota</taxon>
        <taxon>Fungi</taxon>
        <taxon>Dikarya</taxon>
        <taxon>Ascomycota</taxon>
        <taxon>Pezizomycotina</taxon>
        <taxon>Sordariomycetes</taxon>
        <taxon>Sordariomycetidae</taxon>
        <taxon>Cephalothecales</taxon>
        <taxon>Cephalothecaceae</taxon>
        <taxon>Phialemonium</taxon>
    </lineage>
</organism>
<sequence>MGKRVNETNIQRYLKRKPHLLTRYHRGHRPNPEEFVRVTCVTPPPPPESVWRVPGTLTETELVLADCRDYLRSSRDSGSWSIDDEGVVVGANAGRRASEAIDDILAKFFAAADLLSRSDFSGAFRLLDLAFRSTATAVSLNVPRVLSLLMAVFSRLDRRGQRDTLNIFRKYIQSQADSISQSNTKLPVVLRRLGGLEVEKYDEVLPRIYDLMIEQSDELFGPGSNLSLEVYWDRYGASVVKEDTPDQVRSIKKELDKIPHDAKLYPWVLRHQRLYAWKISQMKRDQGKFNEAQEALRAVEHTYTDSSHADASRHWCFAAIIEEKRGDMVAAEAYHRLSLRMSTYSGDEDAIQFAMFKLTELLDKVGRNAEAEKIREYGRGRISELAAEVQWDWEEFRQRTAAQPVTVPAPESSAGG</sequence>
<dbReference type="Proteomes" id="UP001244011">
    <property type="component" value="Unassembled WGS sequence"/>
</dbReference>
<dbReference type="EMBL" id="MU838998">
    <property type="protein sequence ID" value="KAK1771793.1"/>
    <property type="molecule type" value="Genomic_DNA"/>
</dbReference>
<dbReference type="RefSeq" id="XP_060288006.1">
    <property type="nucleotide sequence ID" value="XM_060426753.1"/>
</dbReference>
<comment type="caution">
    <text evidence="1">The sequence shown here is derived from an EMBL/GenBank/DDBJ whole genome shotgun (WGS) entry which is preliminary data.</text>
</comment>
<evidence type="ECO:0000313" key="2">
    <source>
        <dbReference type="Proteomes" id="UP001244011"/>
    </source>
</evidence>
<proteinExistence type="predicted"/>
<keyword evidence="2" id="KW-1185">Reference proteome</keyword>
<dbReference type="GeneID" id="85309940"/>
<dbReference type="InterPro" id="IPR011990">
    <property type="entry name" value="TPR-like_helical_dom_sf"/>
</dbReference>
<protein>
    <submittedName>
        <fullName evidence="1">Uncharacterized protein</fullName>
    </submittedName>
</protein>
<name>A0AAJ0FR01_9PEZI</name>
<dbReference type="Gene3D" id="1.25.40.10">
    <property type="entry name" value="Tetratricopeptide repeat domain"/>
    <property type="match status" value="1"/>
</dbReference>
<reference evidence="1" key="1">
    <citation type="submission" date="2023-06" db="EMBL/GenBank/DDBJ databases">
        <title>Genome-scale phylogeny and comparative genomics of the fungal order Sordariales.</title>
        <authorList>
            <consortium name="Lawrence Berkeley National Laboratory"/>
            <person name="Hensen N."/>
            <person name="Bonometti L."/>
            <person name="Westerberg I."/>
            <person name="Brannstrom I.O."/>
            <person name="Guillou S."/>
            <person name="Cros-Aarteil S."/>
            <person name="Calhoun S."/>
            <person name="Haridas S."/>
            <person name="Kuo A."/>
            <person name="Mondo S."/>
            <person name="Pangilinan J."/>
            <person name="Riley R."/>
            <person name="Labutti K."/>
            <person name="Andreopoulos B."/>
            <person name="Lipzen A."/>
            <person name="Chen C."/>
            <person name="Yanf M."/>
            <person name="Daum C."/>
            <person name="Ng V."/>
            <person name="Clum A."/>
            <person name="Steindorff A."/>
            <person name="Ohm R."/>
            <person name="Martin F."/>
            <person name="Silar P."/>
            <person name="Natvig D."/>
            <person name="Lalanne C."/>
            <person name="Gautier V."/>
            <person name="Ament-Velasquez S.L."/>
            <person name="Kruys A."/>
            <person name="Hutchinson M.I."/>
            <person name="Powell A.J."/>
            <person name="Barry K."/>
            <person name="Miller A.N."/>
            <person name="Grigoriev I.V."/>
            <person name="Debuchy R."/>
            <person name="Gladieux P."/>
            <person name="Thoren M.H."/>
            <person name="Johannesson H."/>
        </authorList>
    </citation>
    <scope>NUCLEOTIDE SEQUENCE</scope>
    <source>
        <strain evidence="1">8032-3</strain>
    </source>
</reference>
<evidence type="ECO:0000313" key="1">
    <source>
        <dbReference type="EMBL" id="KAK1771793.1"/>
    </source>
</evidence>
<accession>A0AAJ0FR01</accession>
<dbReference type="AlphaFoldDB" id="A0AAJ0FR01"/>